<dbReference type="Proteomes" id="UP000789366">
    <property type="component" value="Unassembled WGS sequence"/>
</dbReference>
<evidence type="ECO:0000313" key="2">
    <source>
        <dbReference type="Proteomes" id="UP000789366"/>
    </source>
</evidence>
<evidence type="ECO:0000313" key="1">
    <source>
        <dbReference type="EMBL" id="CAG8666739.1"/>
    </source>
</evidence>
<gene>
    <name evidence="1" type="ORF">SPELUC_LOCUS9485</name>
</gene>
<proteinExistence type="predicted"/>
<keyword evidence="2" id="KW-1185">Reference proteome</keyword>
<name>A0ACA9NMJ5_9GLOM</name>
<accession>A0ACA9NMJ5</accession>
<organism evidence="1 2">
    <name type="scientific">Cetraspora pellucida</name>
    <dbReference type="NCBI Taxonomy" id="1433469"/>
    <lineage>
        <taxon>Eukaryota</taxon>
        <taxon>Fungi</taxon>
        <taxon>Fungi incertae sedis</taxon>
        <taxon>Mucoromycota</taxon>
        <taxon>Glomeromycotina</taxon>
        <taxon>Glomeromycetes</taxon>
        <taxon>Diversisporales</taxon>
        <taxon>Gigasporaceae</taxon>
        <taxon>Cetraspora</taxon>
    </lineage>
</organism>
<reference evidence="1" key="1">
    <citation type="submission" date="2021-06" db="EMBL/GenBank/DDBJ databases">
        <authorList>
            <person name="Kallberg Y."/>
            <person name="Tangrot J."/>
            <person name="Rosling A."/>
        </authorList>
    </citation>
    <scope>NUCLEOTIDE SEQUENCE</scope>
    <source>
        <strain evidence="1">28 12/20/2015</strain>
    </source>
</reference>
<dbReference type="EMBL" id="CAJVPW010016035">
    <property type="protein sequence ID" value="CAG8666739.1"/>
    <property type="molecule type" value="Genomic_DNA"/>
</dbReference>
<protein>
    <submittedName>
        <fullName evidence="1">12095_t:CDS:1</fullName>
    </submittedName>
</protein>
<sequence length="210" mass="24077">MTITTSVLVPMGKEEPPSQYKEQFFQHKTEHKPDSKLTFPLQTLGLRSHISNWIQLFGKSLITEIIKQGYSPTWSSIPPRIIQHISHHQYDQSIINTKLETMKHLDTTINLLTSLGFAINWEKSKLIPSKSIEFLGFTICSSKMTISLPHHKVKEVIRECKLTLVKPTIHIRKLASLIGKLITTTNAIFPARLMTRDLLRDKNTTLRRLG</sequence>
<comment type="caution">
    <text evidence="1">The sequence shown here is derived from an EMBL/GenBank/DDBJ whole genome shotgun (WGS) entry which is preliminary data.</text>
</comment>